<proteinExistence type="inferred from homology"/>
<feature type="region of interest" description="Disordered" evidence="2">
    <location>
        <begin position="527"/>
        <end position="575"/>
    </location>
</feature>
<keyword evidence="5" id="KW-1185">Reference proteome</keyword>
<evidence type="ECO:0000259" key="3">
    <source>
        <dbReference type="Pfam" id="PF12736"/>
    </source>
</evidence>
<evidence type="ECO:0000256" key="1">
    <source>
        <dbReference type="ARBA" id="ARBA00006414"/>
    </source>
</evidence>
<feature type="region of interest" description="Disordered" evidence="2">
    <location>
        <begin position="594"/>
        <end position="625"/>
    </location>
</feature>
<sequence length="648" mass="72834">MEPLSFQDYICSLDIASLPRVLKICSGVYFQGSVYEISGKECCLSTGDLVKVIGLCLQKVTCEVLETGQVTELPLNFKGHFQPSQDKEPCMSLKTLVGNRPAGPFSFTSAVDLTMDGQFIPKGQPISLLSVAKHQGQEFARCSTMGPDGQQLFSIPFSLQSWFYKCGRQQHYTLSQVLQSEALRSQRLKCSALGEHSVLLCPVYEVQAIMHLRKEVVKIPSILEVDVEDVTEVSQHVHFIKPLMLSEVLGLEGPFPVQAEILEDSEHSPIFENSWIHRLKKQQRIQIHGKSSAWRILASSSKGKKGFRHFLISSAYKGRFRRRPREFPTAFELAASLEAEKGLHVVVTKDCESIEENLPSLCVGDRLEVLHLAQTQVHRQAEHKSIDVLLCNRSNGEDEESEQLMVPLHLEGGFVEEVSDSRKLSLPEIVEQLQLPCEVKMATKDPSLANDILGSFSALRLEMQITEPFLVISLCEEPSESFQIPPQWMDVSLFFTEGPAPQQIPLTDRSKVEELTESFYYDLLKLMPSNTAPPPRPPKRSVVRDTAATQLATAEKPEPLLPPLPQTKESLMQPHKPRNVESTLLVRSIPNEYSPHRIGLQKPPKTPKPFKKARGTNVSEDDSDHDYELVDEDLTKTIHKMKEAVLHY</sequence>
<evidence type="ECO:0000256" key="2">
    <source>
        <dbReference type="SAM" id="MobiDB-lite"/>
    </source>
</evidence>
<dbReference type="Ensembl" id="ENSPCET00000007671.1">
    <property type="protein sequence ID" value="ENSPCEP00000007407.1"/>
    <property type="gene ID" value="ENSPCEG00000005946.1"/>
</dbReference>
<feature type="domain" description="CABIT" evidence="3">
    <location>
        <begin position="255"/>
        <end position="491"/>
    </location>
</feature>
<organism evidence="4 5">
    <name type="scientific">Pelusios castaneus</name>
    <name type="common">West African mud turtle</name>
    <dbReference type="NCBI Taxonomy" id="367368"/>
    <lineage>
        <taxon>Eukaryota</taxon>
        <taxon>Metazoa</taxon>
        <taxon>Chordata</taxon>
        <taxon>Craniata</taxon>
        <taxon>Vertebrata</taxon>
        <taxon>Euteleostomi</taxon>
        <taxon>Archelosauria</taxon>
        <taxon>Testudinata</taxon>
        <taxon>Testudines</taxon>
        <taxon>Pleurodira</taxon>
        <taxon>Pelomedusidae</taxon>
        <taxon>Pelusios</taxon>
    </lineage>
</organism>
<dbReference type="InterPro" id="IPR025946">
    <property type="entry name" value="CABIT_dom"/>
</dbReference>
<dbReference type="InterPro" id="IPR039671">
    <property type="entry name" value="THEMIS"/>
</dbReference>
<name>A0A8C8RL70_9SAUR</name>
<dbReference type="GO" id="GO:0050852">
    <property type="term" value="P:T cell receptor signaling pathway"/>
    <property type="evidence" value="ECO:0007669"/>
    <property type="project" value="TreeGrafter"/>
</dbReference>
<dbReference type="GO" id="GO:0005634">
    <property type="term" value="C:nucleus"/>
    <property type="evidence" value="ECO:0007669"/>
    <property type="project" value="TreeGrafter"/>
</dbReference>
<dbReference type="PANTHER" id="PTHR15215">
    <property type="entry name" value="CABIT DOMAIN-CONTAINING PROTEIN"/>
    <property type="match status" value="1"/>
</dbReference>
<evidence type="ECO:0000313" key="5">
    <source>
        <dbReference type="Proteomes" id="UP000694393"/>
    </source>
</evidence>
<dbReference type="GO" id="GO:0005737">
    <property type="term" value="C:cytoplasm"/>
    <property type="evidence" value="ECO:0007669"/>
    <property type="project" value="TreeGrafter"/>
</dbReference>
<dbReference type="PANTHER" id="PTHR15215:SF2">
    <property type="entry name" value="PROTEIN THEMIS2"/>
    <property type="match status" value="1"/>
</dbReference>
<evidence type="ECO:0000313" key="4">
    <source>
        <dbReference type="Ensembl" id="ENSPCEP00000007407.1"/>
    </source>
</evidence>
<reference evidence="4" key="2">
    <citation type="submission" date="2025-09" db="UniProtKB">
        <authorList>
            <consortium name="Ensembl"/>
        </authorList>
    </citation>
    <scope>IDENTIFICATION</scope>
</reference>
<feature type="domain" description="CABIT" evidence="3">
    <location>
        <begin position="18"/>
        <end position="235"/>
    </location>
</feature>
<dbReference type="AlphaFoldDB" id="A0A8C8RL70"/>
<comment type="similarity">
    <text evidence="1">Belongs to the themis family.</text>
</comment>
<accession>A0A8C8RL70</accession>
<protein>
    <submittedName>
        <fullName evidence="4">Thymocyte selection associated family member 2</fullName>
    </submittedName>
</protein>
<dbReference type="Proteomes" id="UP000694393">
    <property type="component" value="Unplaced"/>
</dbReference>
<dbReference type="Pfam" id="PF12736">
    <property type="entry name" value="CABIT"/>
    <property type="match status" value="2"/>
</dbReference>
<reference evidence="4" key="1">
    <citation type="submission" date="2025-08" db="UniProtKB">
        <authorList>
            <consortium name="Ensembl"/>
        </authorList>
    </citation>
    <scope>IDENTIFICATION</scope>
</reference>